<name>A0A1H8APR0_9PROT</name>
<evidence type="ECO:0000313" key="1">
    <source>
        <dbReference type="EMBL" id="SEM72712.1"/>
    </source>
</evidence>
<dbReference type="Proteomes" id="UP000199459">
    <property type="component" value="Unassembled WGS sequence"/>
</dbReference>
<gene>
    <name evidence="1" type="ORF">SAMN05216325_101274</name>
</gene>
<accession>A0A1H8APR0</accession>
<evidence type="ECO:0000313" key="2">
    <source>
        <dbReference type="Proteomes" id="UP000199459"/>
    </source>
</evidence>
<dbReference type="RefSeq" id="WP_090627191.1">
    <property type="nucleotide sequence ID" value="NZ_FOCP01000001.1"/>
</dbReference>
<proteinExistence type="predicted"/>
<protein>
    <recommendedName>
        <fullName evidence="3">DUF2971 domain-containing protein</fullName>
    </recommendedName>
</protein>
<reference evidence="1 2" key="1">
    <citation type="submission" date="2016-10" db="EMBL/GenBank/DDBJ databases">
        <authorList>
            <person name="de Groot N.N."/>
        </authorList>
    </citation>
    <scope>NUCLEOTIDE SEQUENCE [LARGE SCALE GENOMIC DNA]</scope>
    <source>
        <strain evidence="1 2">Nm22</strain>
    </source>
</reference>
<organism evidence="1 2">
    <name type="scientific">Nitrosomonas marina</name>
    <dbReference type="NCBI Taxonomy" id="917"/>
    <lineage>
        <taxon>Bacteria</taxon>
        <taxon>Pseudomonadati</taxon>
        <taxon>Pseudomonadota</taxon>
        <taxon>Betaproteobacteria</taxon>
        <taxon>Nitrosomonadales</taxon>
        <taxon>Nitrosomonadaceae</taxon>
        <taxon>Nitrosomonas</taxon>
    </lineage>
</organism>
<dbReference type="OrthoDB" id="8548541at2"/>
<evidence type="ECO:0008006" key="3">
    <source>
        <dbReference type="Google" id="ProtNLM"/>
    </source>
</evidence>
<dbReference type="AlphaFoldDB" id="A0A1H8APR0"/>
<dbReference type="EMBL" id="FOCP01000001">
    <property type="protein sequence ID" value="SEM72712.1"/>
    <property type="molecule type" value="Genomic_DNA"/>
</dbReference>
<sequence>MILNLKPEDLDGKAILWRYMDVAKFISMLEQNAIWLARADTVFDKHEGRFPVEMQESINKAYQDFDDNDNSPVKDANDFQEYLIKNTFISCWHHNLQENMVMWEIYGKDKNAVAIQTTVDGIASNVNPSVLCGHSLIFKDVTYNNADEVSGVLKYEDCFFRKRRHFSFEQEVRISLDTYSRYKPAKRTPYGYKLPILLSGMIDKVVVHPDSLDWFFDVVTSVAKKYCLRAPVERGVCGNK</sequence>